<dbReference type="PROSITE" id="PS51350">
    <property type="entry name" value="PTS_HPR_DOM"/>
    <property type="match status" value="1"/>
</dbReference>
<gene>
    <name evidence="2" type="ORF">H8S34_10845</name>
</gene>
<evidence type="ECO:0000313" key="2">
    <source>
        <dbReference type="EMBL" id="MBC5731327.1"/>
    </source>
</evidence>
<dbReference type="InterPro" id="IPR000032">
    <property type="entry name" value="HPr-like"/>
</dbReference>
<feature type="domain" description="HPr" evidence="1">
    <location>
        <begin position="1"/>
        <end position="80"/>
    </location>
</feature>
<dbReference type="Pfam" id="PF00381">
    <property type="entry name" value="PTS-HPr"/>
    <property type="match status" value="1"/>
</dbReference>
<organism evidence="2 3">
    <name type="scientific">Pseudoflavonifractor hominis</name>
    <dbReference type="NCBI Taxonomy" id="2763059"/>
    <lineage>
        <taxon>Bacteria</taxon>
        <taxon>Bacillati</taxon>
        <taxon>Bacillota</taxon>
        <taxon>Clostridia</taxon>
        <taxon>Eubacteriales</taxon>
        <taxon>Oscillospiraceae</taxon>
        <taxon>Pseudoflavonifractor</taxon>
    </lineage>
</organism>
<dbReference type="EMBL" id="JACOPR010000006">
    <property type="protein sequence ID" value="MBC5731327.1"/>
    <property type="molecule type" value="Genomic_DNA"/>
</dbReference>
<dbReference type="InterPro" id="IPR035895">
    <property type="entry name" value="HPr-like_sf"/>
</dbReference>
<keyword evidence="3" id="KW-1185">Reference proteome</keyword>
<dbReference type="SUPFAM" id="SSF55594">
    <property type="entry name" value="HPr-like"/>
    <property type="match status" value="1"/>
</dbReference>
<sequence>MSRFQINLPSLDDVKRFCNLANQHECEIDVCSGRYVVNAKSIMGLFSIDRDQPATVEFHGSDAQCADFRRELGSLVISEM</sequence>
<evidence type="ECO:0000313" key="3">
    <source>
        <dbReference type="Proteomes" id="UP000660021"/>
    </source>
</evidence>
<evidence type="ECO:0000259" key="1">
    <source>
        <dbReference type="PROSITE" id="PS51350"/>
    </source>
</evidence>
<proteinExistence type="predicted"/>
<name>A0ABR7HV50_9FIRM</name>
<dbReference type="Proteomes" id="UP000660021">
    <property type="component" value="Unassembled WGS sequence"/>
</dbReference>
<accession>A0ABR7HV50</accession>
<reference evidence="2 3" key="1">
    <citation type="submission" date="2020-08" db="EMBL/GenBank/DDBJ databases">
        <title>Genome public.</title>
        <authorList>
            <person name="Liu C."/>
            <person name="Sun Q."/>
        </authorList>
    </citation>
    <scope>NUCLEOTIDE SEQUENCE [LARGE SCALE GENOMIC DNA]</scope>
    <source>
        <strain evidence="2 3">New-38</strain>
    </source>
</reference>
<dbReference type="RefSeq" id="WP_101691478.1">
    <property type="nucleotide sequence ID" value="NZ_JACOPR010000006.1"/>
</dbReference>
<protein>
    <submittedName>
        <fullName evidence="2">HPr family phosphocarrier protein</fullName>
    </submittedName>
</protein>
<comment type="caution">
    <text evidence="2">The sequence shown here is derived from an EMBL/GenBank/DDBJ whole genome shotgun (WGS) entry which is preliminary data.</text>
</comment>
<dbReference type="Gene3D" id="3.30.1340.10">
    <property type="entry name" value="HPr-like"/>
    <property type="match status" value="1"/>
</dbReference>